<evidence type="ECO:0000259" key="4">
    <source>
        <dbReference type="PROSITE" id="PS01124"/>
    </source>
</evidence>
<dbReference type="EMBL" id="BAABZQ010000001">
    <property type="protein sequence ID" value="GAA6501372.1"/>
    <property type="molecule type" value="Genomic_DNA"/>
</dbReference>
<dbReference type="Proteomes" id="UP001600941">
    <property type="component" value="Unassembled WGS sequence"/>
</dbReference>
<evidence type="ECO:0000256" key="2">
    <source>
        <dbReference type="ARBA" id="ARBA00023125"/>
    </source>
</evidence>
<dbReference type="Pfam" id="PF12833">
    <property type="entry name" value="HTH_18"/>
    <property type="match status" value="1"/>
</dbReference>
<evidence type="ECO:0000256" key="1">
    <source>
        <dbReference type="ARBA" id="ARBA00023015"/>
    </source>
</evidence>
<keyword evidence="6" id="KW-1185">Reference proteome</keyword>
<keyword evidence="3" id="KW-0804">Transcription</keyword>
<dbReference type="SMART" id="SM00342">
    <property type="entry name" value="HTH_ARAC"/>
    <property type="match status" value="1"/>
</dbReference>
<evidence type="ECO:0000313" key="5">
    <source>
        <dbReference type="EMBL" id="GAA6501372.1"/>
    </source>
</evidence>
<dbReference type="InterPro" id="IPR050959">
    <property type="entry name" value="MarA-like"/>
</dbReference>
<accession>A0ABQ0BXV7</accession>
<dbReference type="Gene3D" id="1.10.10.60">
    <property type="entry name" value="Homeodomain-like"/>
    <property type="match status" value="2"/>
</dbReference>
<dbReference type="PANTHER" id="PTHR47504:SF5">
    <property type="entry name" value="RIGHT ORIGIN-BINDING PROTEIN"/>
    <property type="match status" value="1"/>
</dbReference>
<dbReference type="RefSeq" id="WP_103731273.1">
    <property type="nucleotide sequence ID" value="NZ_AP031413.1"/>
</dbReference>
<evidence type="ECO:0000256" key="3">
    <source>
        <dbReference type="ARBA" id="ARBA00023163"/>
    </source>
</evidence>
<sequence length="292" mass="33618">MTEQILAVQRMQDYIEQHLSENITLAKLSEVSLYSPWYSYRLFKEHTNLTPADYIRRMRLSRSALRLRDEKCRILDVALDMGFGSVDGYQRAFFREFGCNPREYAASPGPLLLFIPYGVKYRNLRKEPEEMENVKSVFVQMTERPSRKVIIKRGVDAEEYFQYCSEVGCDVWGILSSIKSISGEPVCLWLPDSLRTPGTSKYVQGVEVAADYQEPVPEGFACIELPAAKYLMFRGEPFAEENYCQAITEVQQAIEKYDPAVIGCCWDTENPRIQLEPVGRRGYIELLPVKEI</sequence>
<keyword evidence="1" id="KW-0805">Transcription regulation</keyword>
<feature type="domain" description="HTH araC/xylS-type" evidence="4">
    <location>
        <begin position="9"/>
        <end position="107"/>
    </location>
</feature>
<evidence type="ECO:0000313" key="6">
    <source>
        <dbReference type="Proteomes" id="UP001600941"/>
    </source>
</evidence>
<gene>
    <name evidence="5" type="ORF">K340107D12_41880</name>
</gene>
<name>A0ABQ0BXV7_9FIRM</name>
<protein>
    <submittedName>
        <fullName evidence="5">AraC family transcriptional regulator</fullName>
    </submittedName>
</protein>
<reference evidence="5 6" key="1">
    <citation type="submission" date="2024-04" db="EMBL/GenBank/DDBJ databases">
        <title>Defined microbial consortia suppress multidrug-resistant proinflammatory Enterobacteriaceae via ecological control.</title>
        <authorList>
            <person name="Furuichi M."/>
            <person name="Kawaguchi T."/>
            <person name="Pust M."/>
            <person name="Yasuma K."/>
            <person name="Plichta D."/>
            <person name="Hasegawa N."/>
            <person name="Ohya T."/>
            <person name="Bhattarai S."/>
            <person name="Sasajima S."/>
            <person name="Aoto Y."/>
            <person name="Tuganbaev T."/>
            <person name="Yaginuma M."/>
            <person name="Ueda M."/>
            <person name="Okahashi N."/>
            <person name="Amafuji K."/>
            <person name="Kiridooshi Y."/>
            <person name="Sugita K."/>
            <person name="Strazar M."/>
            <person name="Skelly A."/>
            <person name="Suda W."/>
            <person name="Hattori M."/>
            <person name="Nakamoto N."/>
            <person name="Caballero S."/>
            <person name="Norman J."/>
            <person name="Olle B."/>
            <person name="Tanoue T."/>
            <person name="Arita M."/>
            <person name="Bucci V."/>
            <person name="Atarashi K."/>
            <person name="Xavier R."/>
            <person name="Honda K."/>
        </authorList>
    </citation>
    <scope>NUCLEOTIDE SEQUENCE [LARGE SCALE GENOMIC DNA]</scope>
    <source>
        <strain evidence="6">k34-0107-D12</strain>
    </source>
</reference>
<dbReference type="PROSITE" id="PS01124">
    <property type="entry name" value="HTH_ARAC_FAMILY_2"/>
    <property type="match status" value="1"/>
</dbReference>
<organism evidence="5 6">
    <name type="scientific">Blautia parvula</name>
    <dbReference type="NCBI Taxonomy" id="2877527"/>
    <lineage>
        <taxon>Bacteria</taxon>
        <taxon>Bacillati</taxon>
        <taxon>Bacillota</taxon>
        <taxon>Clostridia</taxon>
        <taxon>Lachnospirales</taxon>
        <taxon>Lachnospiraceae</taxon>
        <taxon>Blautia</taxon>
    </lineage>
</organism>
<keyword evidence="2" id="KW-0238">DNA-binding</keyword>
<comment type="caution">
    <text evidence="5">The sequence shown here is derived from an EMBL/GenBank/DDBJ whole genome shotgun (WGS) entry which is preliminary data.</text>
</comment>
<dbReference type="PANTHER" id="PTHR47504">
    <property type="entry name" value="RIGHT ORIGIN-BINDING PROTEIN"/>
    <property type="match status" value="1"/>
</dbReference>
<dbReference type="SUPFAM" id="SSF46689">
    <property type="entry name" value="Homeodomain-like"/>
    <property type="match status" value="2"/>
</dbReference>
<proteinExistence type="predicted"/>
<dbReference type="InterPro" id="IPR009057">
    <property type="entry name" value="Homeodomain-like_sf"/>
</dbReference>
<dbReference type="InterPro" id="IPR018060">
    <property type="entry name" value="HTH_AraC"/>
</dbReference>